<accession>A0A0A8HM17</accession>
<dbReference type="RefSeq" id="WP_039643861.1">
    <property type="nucleotide sequence ID" value="NZ_CP008747.1"/>
</dbReference>
<name>A0A0A8HM17_STAHY</name>
<dbReference type="KEGG" id="shu:SHYC_01530"/>
<sequence length="80" mass="9115">MNNTKYSWTSRIVDMIGIIASLLLLILLIIKFYIHVTPDRWEVGFEFTGNSGIIMILLVVTIIICASISFIQKLKCKPRS</sequence>
<dbReference type="AlphaFoldDB" id="A0A0A8HM17"/>
<evidence type="ECO:0000313" key="1">
    <source>
        <dbReference type="EMBL" id="RIO46106.1"/>
    </source>
</evidence>
<dbReference type="GeneID" id="41072149"/>
<proteinExistence type="predicted"/>
<evidence type="ECO:0000313" key="2">
    <source>
        <dbReference type="Proteomes" id="UP000285625"/>
    </source>
</evidence>
<comment type="caution">
    <text evidence="1">The sequence shown here is derived from an EMBL/GenBank/DDBJ whole genome shotgun (WGS) entry which is preliminary data.</text>
</comment>
<organism evidence="1 2">
    <name type="scientific">Staphylococcus hyicus</name>
    <dbReference type="NCBI Taxonomy" id="1284"/>
    <lineage>
        <taxon>Bacteria</taxon>
        <taxon>Bacillati</taxon>
        <taxon>Bacillota</taxon>
        <taxon>Bacilli</taxon>
        <taxon>Bacillales</taxon>
        <taxon>Staphylococcaceae</taxon>
        <taxon>Staphylococcus</taxon>
    </lineage>
</organism>
<gene>
    <name evidence="1" type="ORF">BUZ57_05705</name>
</gene>
<protein>
    <submittedName>
        <fullName evidence="1">Uncharacterized protein</fullName>
    </submittedName>
</protein>
<reference evidence="1 2" key="1">
    <citation type="journal article" date="2016" name="Front. Microbiol.">
        <title>Comprehensive Phylogenetic Analysis of Bovine Non-aureus Staphylococci Species Based on Whole-Genome Sequencing.</title>
        <authorList>
            <person name="Naushad S."/>
            <person name="Barkema H.W."/>
            <person name="Luby C."/>
            <person name="Condas L.A."/>
            <person name="Nobrega D.B."/>
            <person name="Carson D.A."/>
            <person name="De Buck J."/>
        </authorList>
    </citation>
    <scope>NUCLEOTIDE SEQUENCE [LARGE SCALE GENOMIC DNA]</scope>
    <source>
        <strain evidence="1 2">SNUC 5959</strain>
    </source>
</reference>
<dbReference type="EMBL" id="QXVO01000013">
    <property type="protein sequence ID" value="RIO46106.1"/>
    <property type="molecule type" value="Genomic_DNA"/>
</dbReference>
<dbReference type="HOGENOM" id="CLU_191570_0_0_9"/>
<dbReference type="Proteomes" id="UP000285625">
    <property type="component" value="Unassembled WGS sequence"/>
</dbReference>